<feature type="transmembrane region" description="Helical" evidence="5">
    <location>
        <begin position="167"/>
        <end position="186"/>
    </location>
</feature>
<feature type="transmembrane region" description="Helical" evidence="5">
    <location>
        <begin position="93"/>
        <end position="112"/>
    </location>
</feature>
<evidence type="ECO:0000256" key="2">
    <source>
        <dbReference type="ARBA" id="ARBA00022692"/>
    </source>
</evidence>
<dbReference type="EMBL" id="BTGD01000005">
    <property type="protein sequence ID" value="GMM55643.1"/>
    <property type="molecule type" value="Genomic_DNA"/>
</dbReference>
<dbReference type="GO" id="GO:0016020">
    <property type="term" value="C:membrane"/>
    <property type="evidence" value="ECO:0007669"/>
    <property type="project" value="InterPro"/>
</dbReference>
<evidence type="ECO:0000256" key="3">
    <source>
        <dbReference type="ARBA" id="ARBA00022989"/>
    </source>
</evidence>
<evidence type="ECO:0000256" key="5">
    <source>
        <dbReference type="SAM" id="Phobius"/>
    </source>
</evidence>
<evidence type="ECO:0000256" key="1">
    <source>
        <dbReference type="ARBA" id="ARBA00004127"/>
    </source>
</evidence>
<feature type="transmembrane region" description="Helical" evidence="5">
    <location>
        <begin position="206"/>
        <end position="224"/>
    </location>
</feature>
<dbReference type="Proteomes" id="UP001377567">
    <property type="component" value="Unassembled WGS sequence"/>
</dbReference>
<protein>
    <submittedName>
        <fullName evidence="6">Uncharacterized protein</fullName>
    </submittedName>
</protein>
<keyword evidence="2 5" id="KW-0812">Transmembrane</keyword>
<keyword evidence="3 5" id="KW-1133">Transmembrane helix</keyword>
<name>A0AAV5RWJ7_MAUHU</name>
<reference evidence="6 7" key="1">
    <citation type="journal article" date="2023" name="Elife">
        <title>Identification of key yeast species and microbe-microbe interactions impacting larval growth of Drosophila in the wild.</title>
        <authorList>
            <person name="Mure A."/>
            <person name="Sugiura Y."/>
            <person name="Maeda R."/>
            <person name="Honda K."/>
            <person name="Sakurai N."/>
            <person name="Takahashi Y."/>
            <person name="Watada M."/>
            <person name="Katoh T."/>
            <person name="Gotoh A."/>
            <person name="Gotoh Y."/>
            <person name="Taniguchi I."/>
            <person name="Nakamura K."/>
            <person name="Hayashi T."/>
            <person name="Katayama T."/>
            <person name="Uemura T."/>
            <person name="Hattori Y."/>
        </authorList>
    </citation>
    <scope>NUCLEOTIDE SEQUENCE [LARGE SCALE GENOMIC DNA]</scope>
    <source>
        <strain evidence="6 7">KH-74</strain>
    </source>
</reference>
<sequence>MSSSGSKAIVKPSTRSLVINGLSVIVGSWGLSNITRLVLPASLAGASHKQFLTNISVVATLISNVCNIFNYFVQRCGQSSALAGFSNFFSRDVALPVALVLETVVPLVYWPLRLFAMHLIMQEVPDGASPIPVPVDVSVHLLPFVFLFSDHFLSGTGRKFKISNGQAWFLVTFLGLSYYKWLEYLIDPSTGQKYPYPFLDAPEPYKSVIFVCVSSVAWCFYVLYQKFPPKTSEPTSTAKKD</sequence>
<feature type="transmembrane region" description="Helical" evidence="5">
    <location>
        <begin position="17"/>
        <end position="39"/>
    </location>
</feature>
<feature type="transmembrane region" description="Helical" evidence="5">
    <location>
        <begin position="51"/>
        <end position="73"/>
    </location>
</feature>
<dbReference type="PANTHER" id="PTHR10989">
    <property type="entry name" value="ANDROGEN-INDUCED PROTEIN 1-RELATED"/>
    <property type="match status" value="1"/>
</dbReference>
<keyword evidence="7" id="KW-1185">Reference proteome</keyword>
<evidence type="ECO:0000256" key="4">
    <source>
        <dbReference type="ARBA" id="ARBA00023136"/>
    </source>
</evidence>
<comment type="subcellular location">
    <subcellularLocation>
        <location evidence="1">Endomembrane system</location>
        <topology evidence="1">Multi-pass membrane protein</topology>
    </subcellularLocation>
</comment>
<comment type="caution">
    <text evidence="6">The sequence shown here is derived from an EMBL/GenBank/DDBJ whole genome shotgun (WGS) entry which is preliminary data.</text>
</comment>
<dbReference type="AlphaFoldDB" id="A0AAV5RWJ7"/>
<gene>
    <name evidence="6" type="ORF">DAKH74_022590</name>
</gene>
<accession>A0AAV5RWJ7</accession>
<dbReference type="InterPro" id="IPR006838">
    <property type="entry name" value="ADTRP_AIG1"/>
</dbReference>
<proteinExistence type="predicted"/>
<dbReference type="PANTHER" id="PTHR10989:SF16">
    <property type="entry name" value="AT02829P-RELATED"/>
    <property type="match status" value="1"/>
</dbReference>
<evidence type="ECO:0000313" key="7">
    <source>
        <dbReference type="Proteomes" id="UP001377567"/>
    </source>
</evidence>
<keyword evidence="4 5" id="KW-0472">Membrane</keyword>
<dbReference type="Pfam" id="PF04750">
    <property type="entry name" value="Far-17a_AIG1"/>
    <property type="match status" value="1"/>
</dbReference>
<dbReference type="GO" id="GO:0012505">
    <property type="term" value="C:endomembrane system"/>
    <property type="evidence" value="ECO:0007669"/>
    <property type="project" value="UniProtKB-SubCell"/>
</dbReference>
<organism evidence="6 7">
    <name type="scientific">Maudiozyma humilis</name>
    <name type="common">Sour dough yeast</name>
    <name type="synonym">Kazachstania humilis</name>
    <dbReference type="NCBI Taxonomy" id="51915"/>
    <lineage>
        <taxon>Eukaryota</taxon>
        <taxon>Fungi</taxon>
        <taxon>Dikarya</taxon>
        <taxon>Ascomycota</taxon>
        <taxon>Saccharomycotina</taxon>
        <taxon>Saccharomycetes</taxon>
        <taxon>Saccharomycetales</taxon>
        <taxon>Saccharomycetaceae</taxon>
        <taxon>Maudiozyma</taxon>
    </lineage>
</organism>
<evidence type="ECO:0000313" key="6">
    <source>
        <dbReference type="EMBL" id="GMM55643.1"/>
    </source>
</evidence>